<evidence type="ECO:0000259" key="13">
    <source>
        <dbReference type="PROSITE" id="PS51352"/>
    </source>
</evidence>
<accession>A0A6V8MGK3</accession>
<evidence type="ECO:0000256" key="6">
    <source>
        <dbReference type="ARBA" id="ARBA00023002"/>
    </source>
</evidence>
<evidence type="ECO:0000256" key="10">
    <source>
        <dbReference type="ARBA" id="ARBA00038489"/>
    </source>
</evidence>
<evidence type="ECO:0000256" key="11">
    <source>
        <dbReference type="ARBA" id="ARBA00042639"/>
    </source>
</evidence>
<keyword evidence="5" id="KW-0049">Antioxidant</keyword>
<dbReference type="Pfam" id="PF00578">
    <property type="entry name" value="AhpC-TSA"/>
    <property type="match status" value="1"/>
</dbReference>
<keyword evidence="7" id="KW-1015">Disulfide bond</keyword>
<evidence type="ECO:0000256" key="1">
    <source>
        <dbReference type="ARBA" id="ARBA00003330"/>
    </source>
</evidence>
<comment type="function">
    <text evidence="1">Thiol-specific peroxidase that catalyzes the reduction of hydrogen peroxide and organic hydroperoxides to water and alcohols, respectively. Plays a role in cell protection against oxidative stress by detoxifying peroxides and as sensor of hydrogen peroxide-mediated signaling events.</text>
</comment>
<evidence type="ECO:0000256" key="2">
    <source>
        <dbReference type="ARBA" id="ARBA00011245"/>
    </source>
</evidence>
<dbReference type="InterPro" id="IPR036249">
    <property type="entry name" value="Thioredoxin-like_sf"/>
</dbReference>
<dbReference type="CDD" id="cd03017">
    <property type="entry name" value="PRX_BCP"/>
    <property type="match status" value="1"/>
</dbReference>
<evidence type="ECO:0000256" key="12">
    <source>
        <dbReference type="ARBA" id="ARBA00049091"/>
    </source>
</evidence>
<evidence type="ECO:0000256" key="4">
    <source>
        <dbReference type="ARBA" id="ARBA00022559"/>
    </source>
</evidence>
<evidence type="ECO:0000313" key="15">
    <source>
        <dbReference type="Proteomes" id="UP000556026"/>
    </source>
</evidence>
<dbReference type="FunFam" id="3.40.30.10:FF:000007">
    <property type="entry name" value="Thioredoxin-dependent thiol peroxidase"/>
    <property type="match status" value="1"/>
</dbReference>
<dbReference type="EMBL" id="BLXX01000002">
    <property type="protein sequence ID" value="GFO58943.1"/>
    <property type="molecule type" value="Genomic_DNA"/>
</dbReference>
<protein>
    <recommendedName>
        <fullName evidence="3">thioredoxin-dependent peroxiredoxin</fullName>
        <ecNumber evidence="3">1.11.1.24</ecNumber>
    </recommendedName>
    <alternativeName>
        <fullName evidence="9">Thioredoxin peroxidase</fullName>
    </alternativeName>
    <alternativeName>
        <fullName evidence="11">Thioredoxin-dependent peroxiredoxin Bcp</fullName>
    </alternativeName>
</protein>
<keyword evidence="15" id="KW-1185">Reference proteome</keyword>
<dbReference type="PANTHER" id="PTHR42801">
    <property type="entry name" value="THIOREDOXIN-DEPENDENT PEROXIDE REDUCTASE"/>
    <property type="match status" value="1"/>
</dbReference>
<dbReference type="Proteomes" id="UP000556026">
    <property type="component" value="Unassembled WGS sequence"/>
</dbReference>
<feature type="domain" description="Thioredoxin" evidence="13">
    <location>
        <begin position="3"/>
        <end position="157"/>
    </location>
</feature>
<comment type="caution">
    <text evidence="14">The sequence shown here is derived from an EMBL/GenBank/DDBJ whole genome shotgun (WGS) entry which is preliminary data.</text>
</comment>
<dbReference type="InterPro" id="IPR050924">
    <property type="entry name" value="Peroxiredoxin_BCP/PrxQ"/>
</dbReference>
<dbReference type="PANTHER" id="PTHR42801:SF4">
    <property type="entry name" value="AHPC_TSA FAMILY PROTEIN"/>
    <property type="match status" value="1"/>
</dbReference>
<dbReference type="RefSeq" id="WP_183353777.1">
    <property type="nucleotide sequence ID" value="NZ_BLXX01000002.1"/>
</dbReference>
<evidence type="ECO:0000256" key="3">
    <source>
        <dbReference type="ARBA" id="ARBA00013017"/>
    </source>
</evidence>
<dbReference type="PROSITE" id="PS51352">
    <property type="entry name" value="THIOREDOXIN_2"/>
    <property type="match status" value="1"/>
</dbReference>
<organism evidence="14 15">
    <name type="scientific">Geomonas silvestris</name>
    <dbReference type="NCBI Taxonomy" id="2740184"/>
    <lineage>
        <taxon>Bacteria</taxon>
        <taxon>Pseudomonadati</taxon>
        <taxon>Thermodesulfobacteriota</taxon>
        <taxon>Desulfuromonadia</taxon>
        <taxon>Geobacterales</taxon>
        <taxon>Geobacteraceae</taxon>
        <taxon>Geomonas</taxon>
    </lineage>
</organism>
<dbReference type="EC" id="1.11.1.24" evidence="3"/>
<keyword evidence="4" id="KW-0575">Peroxidase</keyword>
<reference evidence="15" key="1">
    <citation type="submission" date="2020-06" db="EMBL/GenBank/DDBJ databases">
        <title>Draft genomic sequence of Geomonas sp. Red330.</title>
        <authorList>
            <person name="Itoh H."/>
            <person name="Zhenxing X."/>
            <person name="Ushijima N."/>
            <person name="Masuda Y."/>
            <person name="Shiratori Y."/>
            <person name="Senoo K."/>
        </authorList>
    </citation>
    <scope>NUCLEOTIDE SEQUENCE [LARGE SCALE GENOMIC DNA]</scope>
    <source>
        <strain evidence="15">Red330</strain>
    </source>
</reference>
<sequence length="159" mass="17346">MAFLEGQAAPDFTLEGSDGKKHSLKDFAGKILVLYFYPRDNTPGCTAEAVGFGKLLPLFEQLGGAVVGVSKDTLKSHDKFICQYNLPLLLLSDPDASVMKAYGAYGEKIQYGKTTLGTIRSTVVIAPDGTIIKHWPKIPKAAEHPDKVLDFFKMLARGR</sequence>
<comment type="similarity">
    <text evidence="10">Belongs to the peroxiredoxin family. BCP/PrxQ subfamily.</text>
</comment>
<dbReference type="InterPro" id="IPR000866">
    <property type="entry name" value="AhpC/TSA"/>
</dbReference>
<dbReference type="AlphaFoldDB" id="A0A6V8MGK3"/>
<dbReference type="Gene3D" id="3.40.30.10">
    <property type="entry name" value="Glutaredoxin"/>
    <property type="match status" value="1"/>
</dbReference>
<comment type="catalytic activity">
    <reaction evidence="12">
        <text>a hydroperoxide + [thioredoxin]-dithiol = an alcohol + [thioredoxin]-disulfide + H2O</text>
        <dbReference type="Rhea" id="RHEA:62620"/>
        <dbReference type="Rhea" id="RHEA-COMP:10698"/>
        <dbReference type="Rhea" id="RHEA-COMP:10700"/>
        <dbReference type="ChEBI" id="CHEBI:15377"/>
        <dbReference type="ChEBI" id="CHEBI:29950"/>
        <dbReference type="ChEBI" id="CHEBI:30879"/>
        <dbReference type="ChEBI" id="CHEBI:35924"/>
        <dbReference type="ChEBI" id="CHEBI:50058"/>
        <dbReference type="EC" id="1.11.1.24"/>
    </reaction>
</comment>
<evidence type="ECO:0000256" key="9">
    <source>
        <dbReference type="ARBA" id="ARBA00032824"/>
    </source>
</evidence>
<dbReference type="GO" id="GO:0034599">
    <property type="term" value="P:cellular response to oxidative stress"/>
    <property type="evidence" value="ECO:0007669"/>
    <property type="project" value="TreeGrafter"/>
</dbReference>
<gene>
    <name evidence="14" type="primary">prx-4</name>
    <name evidence="14" type="ORF">GMST_12680</name>
</gene>
<evidence type="ECO:0000256" key="5">
    <source>
        <dbReference type="ARBA" id="ARBA00022862"/>
    </source>
</evidence>
<proteinExistence type="inferred from homology"/>
<comment type="subunit">
    <text evidence="2">Monomer.</text>
</comment>
<evidence type="ECO:0000313" key="14">
    <source>
        <dbReference type="EMBL" id="GFO58943.1"/>
    </source>
</evidence>
<dbReference type="InterPro" id="IPR013766">
    <property type="entry name" value="Thioredoxin_domain"/>
</dbReference>
<name>A0A6V8MGK3_9BACT</name>
<keyword evidence="6" id="KW-0560">Oxidoreductase</keyword>
<dbReference type="GO" id="GO:0045454">
    <property type="term" value="P:cell redox homeostasis"/>
    <property type="evidence" value="ECO:0007669"/>
    <property type="project" value="TreeGrafter"/>
</dbReference>
<dbReference type="SUPFAM" id="SSF52833">
    <property type="entry name" value="Thioredoxin-like"/>
    <property type="match status" value="1"/>
</dbReference>
<evidence type="ECO:0000256" key="8">
    <source>
        <dbReference type="ARBA" id="ARBA00023284"/>
    </source>
</evidence>
<evidence type="ECO:0000256" key="7">
    <source>
        <dbReference type="ARBA" id="ARBA00023157"/>
    </source>
</evidence>
<dbReference type="GO" id="GO:0005737">
    <property type="term" value="C:cytoplasm"/>
    <property type="evidence" value="ECO:0007669"/>
    <property type="project" value="TreeGrafter"/>
</dbReference>
<dbReference type="GO" id="GO:0008379">
    <property type="term" value="F:thioredoxin peroxidase activity"/>
    <property type="evidence" value="ECO:0007669"/>
    <property type="project" value="TreeGrafter"/>
</dbReference>
<keyword evidence="8" id="KW-0676">Redox-active center</keyword>